<sequence length="138" mass="14341">MSARSEVVEVVTRGERRRAWSVEKKRLIVAEAMQPGATPTEVARRWGIGTGLLYTWRQQFFAGELNEPPVAAPAFAQVSLAPPVEPEAAPPHPAAVKAGTAPAAGQMEIVLPGGAVVRVGADVDGSALGRVLAALASP</sequence>
<evidence type="ECO:0000313" key="1">
    <source>
        <dbReference type="EMBL" id="NGM22570.1"/>
    </source>
</evidence>
<name>A0A6M1LQA3_9PROT</name>
<accession>A0A6M1LQA3</accession>
<reference evidence="1 2" key="2">
    <citation type="submission" date="2020-03" db="EMBL/GenBank/DDBJ databases">
        <title>Roseomonas stagni sp. nov., isolated from pond water in Japan.</title>
        <authorList>
            <person name="Furuhata K."/>
            <person name="Miyamoto H."/>
            <person name="Goto K."/>
        </authorList>
    </citation>
    <scope>NUCLEOTIDE SEQUENCE [LARGE SCALE GENOMIC DNA]</scope>
    <source>
        <strain evidence="1 2">PeD5</strain>
    </source>
</reference>
<reference evidence="1 2" key="1">
    <citation type="submission" date="2020-02" db="EMBL/GenBank/DDBJ databases">
        <authorList>
            <person name="Kim H.M."/>
            <person name="Jeon C.O."/>
        </authorList>
    </citation>
    <scope>NUCLEOTIDE SEQUENCE [LARGE SCALE GENOMIC DNA]</scope>
    <source>
        <strain evidence="1 2">PeD5</strain>
    </source>
</reference>
<dbReference type="SUPFAM" id="SSF48295">
    <property type="entry name" value="TrpR-like"/>
    <property type="match status" value="1"/>
</dbReference>
<dbReference type="GO" id="GO:0006313">
    <property type="term" value="P:DNA transposition"/>
    <property type="evidence" value="ECO:0007669"/>
    <property type="project" value="InterPro"/>
</dbReference>
<dbReference type="PANTHER" id="PTHR37936">
    <property type="entry name" value="TRANSPOSASE INSC FOR INSERTION ELEMENT IS2A-RELATED"/>
    <property type="match status" value="1"/>
</dbReference>
<dbReference type="RefSeq" id="WP_164696477.1">
    <property type="nucleotide sequence ID" value="NZ_JAAIKB010000010.1"/>
</dbReference>
<evidence type="ECO:0000313" key="2">
    <source>
        <dbReference type="Proteomes" id="UP000475385"/>
    </source>
</evidence>
<dbReference type="EMBL" id="JAAIKB010000010">
    <property type="protein sequence ID" value="NGM22570.1"/>
    <property type="molecule type" value="Genomic_DNA"/>
</dbReference>
<dbReference type="NCBIfam" id="NF047595">
    <property type="entry name" value="IS66_ISRel24_TnpA"/>
    <property type="match status" value="1"/>
</dbReference>
<dbReference type="PANTHER" id="PTHR37936:SF3">
    <property type="entry name" value="TRANSPOSASE INSC FOR INSERTION ELEMENT IS2A-RELATED"/>
    <property type="match status" value="1"/>
</dbReference>
<dbReference type="GO" id="GO:0043565">
    <property type="term" value="F:sequence-specific DNA binding"/>
    <property type="evidence" value="ECO:0007669"/>
    <property type="project" value="InterPro"/>
</dbReference>
<proteinExistence type="predicted"/>
<dbReference type="Pfam" id="PF01527">
    <property type="entry name" value="HTH_Tnp_1"/>
    <property type="match status" value="1"/>
</dbReference>
<gene>
    <name evidence="1" type="ORF">G3576_21320</name>
</gene>
<dbReference type="GO" id="GO:0004803">
    <property type="term" value="F:transposase activity"/>
    <property type="evidence" value="ECO:0007669"/>
    <property type="project" value="InterPro"/>
</dbReference>
<dbReference type="InterPro" id="IPR002514">
    <property type="entry name" value="Transposase_8"/>
</dbReference>
<protein>
    <submittedName>
        <fullName evidence="1">Transposase</fullName>
    </submittedName>
</protein>
<keyword evidence="2" id="KW-1185">Reference proteome</keyword>
<dbReference type="AlphaFoldDB" id="A0A6M1LQA3"/>
<dbReference type="Proteomes" id="UP000475385">
    <property type="component" value="Unassembled WGS sequence"/>
</dbReference>
<dbReference type="InterPro" id="IPR010921">
    <property type="entry name" value="Trp_repressor/repl_initiator"/>
</dbReference>
<comment type="caution">
    <text evidence="1">The sequence shown here is derived from an EMBL/GenBank/DDBJ whole genome shotgun (WGS) entry which is preliminary data.</text>
</comment>
<organism evidence="1 2">
    <name type="scientific">Falsiroseomonas algicola</name>
    <dbReference type="NCBI Taxonomy" id="2716930"/>
    <lineage>
        <taxon>Bacteria</taxon>
        <taxon>Pseudomonadati</taxon>
        <taxon>Pseudomonadota</taxon>
        <taxon>Alphaproteobacteria</taxon>
        <taxon>Acetobacterales</taxon>
        <taxon>Roseomonadaceae</taxon>
        <taxon>Falsiroseomonas</taxon>
    </lineage>
</organism>